<proteinExistence type="predicted"/>
<gene>
    <name evidence="2" type="ORF">M9458_034733</name>
</gene>
<comment type="caution">
    <text evidence="2">The sequence shown here is derived from an EMBL/GenBank/DDBJ whole genome shotgun (WGS) entry which is preliminary data.</text>
</comment>
<evidence type="ECO:0000256" key="1">
    <source>
        <dbReference type="SAM" id="MobiDB-lite"/>
    </source>
</evidence>
<dbReference type="EMBL" id="JAMKFB020000017">
    <property type="protein sequence ID" value="KAL0170137.1"/>
    <property type="molecule type" value="Genomic_DNA"/>
</dbReference>
<feature type="compositionally biased region" description="Polar residues" evidence="1">
    <location>
        <begin position="159"/>
        <end position="170"/>
    </location>
</feature>
<feature type="compositionally biased region" description="Basic residues" evidence="1">
    <location>
        <begin position="16"/>
        <end position="26"/>
    </location>
</feature>
<feature type="non-terminal residue" evidence="2">
    <location>
        <position position="350"/>
    </location>
</feature>
<evidence type="ECO:0000313" key="2">
    <source>
        <dbReference type="EMBL" id="KAL0170137.1"/>
    </source>
</evidence>
<feature type="compositionally biased region" description="Basic and acidic residues" evidence="1">
    <location>
        <begin position="273"/>
        <end position="293"/>
    </location>
</feature>
<keyword evidence="3" id="KW-1185">Reference proteome</keyword>
<accession>A0ABD0P868</accession>
<feature type="compositionally biased region" description="Basic and acidic residues" evidence="1">
    <location>
        <begin position="337"/>
        <end position="350"/>
    </location>
</feature>
<name>A0ABD0P868_CIRMR</name>
<dbReference type="AlphaFoldDB" id="A0ABD0P868"/>
<protein>
    <submittedName>
        <fullName evidence="2">Uncharacterized protein</fullName>
    </submittedName>
</protein>
<feature type="compositionally biased region" description="Polar residues" evidence="1">
    <location>
        <begin position="27"/>
        <end position="43"/>
    </location>
</feature>
<organism evidence="2 3">
    <name type="scientific">Cirrhinus mrigala</name>
    <name type="common">Mrigala</name>
    <dbReference type="NCBI Taxonomy" id="683832"/>
    <lineage>
        <taxon>Eukaryota</taxon>
        <taxon>Metazoa</taxon>
        <taxon>Chordata</taxon>
        <taxon>Craniata</taxon>
        <taxon>Vertebrata</taxon>
        <taxon>Euteleostomi</taxon>
        <taxon>Actinopterygii</taxon>
        <taxon>Neopterygii</taxon>
        <taxon>Teleostei</taxon>
        <taxon>Ostariophysi</taxon>
        <taxon>Cypriniformes</taxon>
        <taxon>Cyprinidae</taxon>
        <taxon>Labeoninae</taxon>
        <taxon>Labeonini</taxon>
        <taxon>Cirrhinus</taxon>
    </lineage>
</organism>
<reference evidence="2 3" key="1">
    <citation type="submission" date="2024-05" db="EMBL/GenBank/DDBJ databases">
        <title>Genome sequencing and assembly of Indian major carp, Cirrhinus mrigala (Hamilton, 1822).</title>
        <authorList>
            <person name="Mohindra V."/>
            <person name="Chowdhury L.M."/>
            <person name="Lal K."/>
            <person name="Jena J.K."/>
        </authorList>
    </citation>
    <scope>NUCLEOTIDE SEQUENCE [LARGE SCALE GENOMIC DNA]</scope>
    <source>
        <strain evidence="2">CM1030</strain>
        <tissue evidence="2">Blood</tissue>
    </source>
</reference>
<feature type="compositionally biased region" description="Polar residues" evidence="1">
    <location>
        <begin position="190"/>
        <end position="203"/>
    </location>
</feature>
<feature type="compositionally biased region" description="Polar residues" evidence="1">
    <location>
        <begin position="58"/>
        <end position="80"/>
    </location>
</feature>
<feature type="region of interest" description="Disordered" evidence="1">
    <location>
        <begin position="1"/>
        <end position="350"/>
    </location>
</feature>
<evidence type="ECO:0000313" key="3">
    <source>
        <dbReference type="Proteomes" id="UP001529510"/>
    </source>
</evidence>
<dbReference type="Proteomes" id="UP001529510">
    <property type="component" value="Unassembled WGS sequence"/>
</dbReference>
<feature type="compositionally biased region" description="Basic residues" evidence="1">
    <location>
        <begin position="254"/>
        <end position="272"/>
    </location>
</feature>
<feature type="non-terminal residue" evidence="2">
    <location>
        <position position="1"/>
    </location>
</feature>
<sequence>RRNISSSEDELSVPMRRIKQRSKPQRKVQSQSNLNPIESTTLNKPPRAQKGPLVMALGSNSGHAVKQKASQPQRTSLRKQQSGEEESTMGSESEMTENTKVDLVKDGAMSYDEQEAGFEIDPKTKRNSKSSQKQIQDEPQSIPHDSSSLRRSARIYSRAQYSTDSNSSFASPDPPKRRRGKGSTDRKQLTKPQKTETSVVQDSTSHKEQTEQDLVRRSRRPKKISQRNTDDVLVGDSIDFPTDDDDDYEEERRRHDKKPARTLLLKRTRQRKAKSELEANGHLASSEDMHSEHSEDEESVQHAVSSNRRSKKTGKANTRSKKPQTENSNVNEQDELLEGKWTEEELQKLH</sequence>
<feature type="compositionally biased region" description="Basic residues" evidence="1">
    <location>
        <begin position="308"/>
        <end position="322"/>
    </location>
</feature>
<feature type="compositionally biased region" description="Polar residues" evidence="1">
    <location>
        <begin position="129"/>
        <end position="150"/>
    </location>
</feature>
<feature type="compositionally biased region" description="Basic and acidic residues" evidence="1">
    <location>
        <begin position="204"/>
        <end position="216"/>
    </location>
</feature>